<dbReference type="AlphaFoldDB" id="A0A3N0V760"/>
<dbReference type="Proteomes" id="UP000275137">
    <property type="component" value="Unassembled WGS sequence"/>
</dbReference>
<comment type="caution">
    <text evidence="4">The sequence shown here is derived from an EMBL/GenBank/DDBJ whole genome shotgun (WGS) entry which is preliminary data.</text>
</comment>
<evidence type="ECO:0000256" key="3">
    <source>
        <dbReference type="SAM" id="SignalP"/>
    </source>
</evidence>
<organism evidence="4 5">
    <name type="scientific">Pseudomethylobacillus aquaticus</name>
    <dbReference type="NCBI Taxonomy" id="2676064"/>
    <lineage>
        <taxon>Bacteria</taxon>
        <taxon>Pseudomonadati</taxon>
        <taxon>Pseudomonadota</taxon>
        <taxon>Betaproteobacteria</taxon>
        <taxon>Nitrosomonadales</taxon>
        <taxon>Methylophilaceae</taxon>
        <taxon>Pseudomethylobacillus</taxon>
    </lineage>
</organism>
<dbReference type="EMBL" id="RJVP01000001">
    <property type="protein sequence ID" value="ROH88452.1"/>
    <property type="molecule type" value="Genomic_DNA"/>
</dbReference>
<keyword evidence="2" id="KW-0175">Coiled coil</keyword>
<gene>
    <name evidence="4" type="ORF">ED236_03090</name>
</gene>
<dbReference type="Pfam" id="PF13432">
    <property type="entry name" value="TPR_16"/>
    <property type="match status" value="3"/>
</dbReference>
<evidence type="ECO:0000313" key="5">
    <source>
        <dbReference type="Proteomes" id="UP000275137"/>
    </source>
</evidence>
<evidence type="ECO:0000256" key="1">
    <source>
        <dbReference type="PROSITE-ProRule" id="PRU00339"/>
    </source>
</evidence>
<dbReference type="InterPro" id="IPR011990">
    <property type="entry name" value="TPR-like_helical_dom_sf"/>
</dbReference>
<dbReference type="PROSITE" id="PS50005">
    <property type="entry name" value="TPR"/>
    <property type="match status" value="1"/>
</dbReference>
<dbReference type="RefSeq" id="WP_123236443.1">
    <property type="nucleotide sequence ID" value="NZ_RJVP01000001.1"/>
</dbReference>
<sequence length="583" mass="64693">MPLFQPLSLNSARTSLLLLALLYSAGALAEPASKAEVKAEVKTEAKPAAMVMAKPELSGEFVYKYLVGEIAGQRGDASLAGSVFMDLAKSSRDARLAERAAKAAVQGQNAPLAVQASQLWSDLDPDSIEANQVSTQVLVSVGRLSAAKPHLQKLLLKPDTRANGFLYLNGLLSGQPDKQAVLNLMEELAKPYQDLPEARFSVAHAAWSNGLNTRALDELKAAEQLRPGWELSAMLQGQILAKQQAGSAMSFYDAFLQKYPASDEVRMAYARLLVSQKQIQAAKTQFVKLLESSKGSPEALVVVGLLSLQLEDMTEAERYFKQSLEAGYRDPDQLYIYLGQLNERRQELKQAIAWYQKVQPGERLLAAKLSIASITARLEGTNAGIAQLDSLEKLNTEQEAVVQQAKANLLMQAKRHEESYAVLENAVSTLPNTPELIYDYAMAAERLQKMDVAERELRKLILIKPDFAQAYNALGYSWADRNIKLEEARKLIEKALELSPDDHYIMDSMGWVMYRLGKLDTAADYLRRAYTAQADPEIAAHLGEVLWQQGKRDEAVRTWEDALRAHPENEVLNTTRQKFKQAL</sequence>
<proteinExistence type="predicted"/>
<keyword evidence="3" id="KW-0732">Signal</keyword>
<protein>
    <submittedName>
        <fullName evidence="4">Tetratricopeptide repeat protein</fullName>
    </submittedName>
</protein>
<keyword evidence="5" id="KW-1185">Reference proteome</keyword>
<dbReference type="SMART" id="SM00028">
    <property type="entry name" value="TPR"/>
    <property type="match status" value="5"/>
</dbReference>
<dbReference type="PANTHER" id="PTHR12558">
    <property type="entry name" value="CELL DIVISION CYCLE 16,23,27"/>
    <property type="match status" value="1"/>
</dbReference>
<feature type="chain" id="PRO_5018066385" evidence="3">
    <location>
        <begin position="30"/>
        <end position="583"/>
    </location>
</feature>
<dbReference type="PANTHER" id="PTHR12558:SF13">
    <property type="entry name" value="CELL DIVISION CYCLE PROTEIN 27 HOMOLOG"/>
    <property type="match status" value="1"/>
</dbReference>
<evidence type="ECO:0000313" key="4">
    <source>
        <dbReference type="EMBL" id="ROH88452.1"/>
    </source>
</evidence>
<reference evidence="4 5" key="1">
    <citation type="submission" date="2018-10" db="EMBL/GenBank/DDBJ databases">
        <authorList>
            <person name="Chen W.-M."/>
        </authorList>
    </citation>
    <scope>NUCLEOTIDE SEQUENCE [LARGE SCALE GENOMIC DNA]</scope>
    <source>
        <strain evidence="4 5">H-5</strain>
    </source>
</reference>
<evidence type="ECO:0000256" key="2">
    <source>
        <dbReference type="SAM" id="Coils"/>
    </source>
</evidence>
<feature type="signal peptide" evidence="3">
    <location>
        <begin position="1"/>
        <end position="29"/>
    </location>
</feature>
<dbReference type="Gene3D" id="1.25.40.10">
    <property type="entry name" value="Tetratricopeptide repeat domain"/>
    <property type="match status" value="2"/>
</dbReference>
<name>A0A3N0V760_9PROT</name>
<feature type="coiled-coil region" evidence="2">
    <location>
        <begin position="388"/>
        <end position="426"/>
    </location>
</feature>
<dbReference type="InterPro" id="IPR019734">
    <property type="entry name" value="TPR_rpt"/>
</dbReference>
<accession>A0A3N0V760</accession>
<feature type="repeat" description="TPR" evidence="1">
    <location>
        <begin position="536"/>
        <end position="569"/>
    </location>
</feature>
<dbReference type="SUPFAM" id="SSF48452">
    <property type="entry name" value="TPR-like"/>
    <property type="match status" value="2"/>
</dbReference>
<keyword evidence="1" id="KW-0802">TPR repeat</keyword>